<keyword evidence="1" id="KW-0560">Oxidoreductase</keyword>
<evidence type="ECO:0000256" key="2">
    <source>
        <dbReference type="SAM" id="Phobius"/>
    </source>
</evidence>
<keyword evidence="2" id="KW-0472">Membrane</keyword>
<sequence length="119" mass="13706">MGAIFGAFVAIFGVSIFYWIIQRIQQIRLRKKLGFDGPPFGIPQFFVGHIYDLFKHAITEGPAATPFFLNKWNKIYGSTYAMIFGTRMKVTTTDPEIIKEVFIKQFSNFVDRDVCDFCC</sequence>
<evidence type="ECO:0000313" key="3">
    <source>
        <dbReference type="Proteomes" id="UP000887577"/>
    </source>
</evidence>
<keyword evidence="1" id="KW-0503">Monooxygenase</keyword>
<name>A0A914ZCM1_9BILA</name>
<reference evidence="4" key="1">
    <citation type="submission" date="2022-11" db="UniProtKB">
        <authorList>
            <consortium name="WormBaseParasite"/>
        </authorList>
    </citation>
    <scope>IDENTIFICATION</scope>
</reference>
<dbReference type="AlphaFoldDB" id="A0A914ZCM1"/>
<dbReference type="GO" id="GO:0004497">
    <property type="term" value="F:monooxygenase activity"/>
    <property type="evidence" value="ECO:0007669"/>
    <property type="project" value="UniProtKB-KW"/>
</dbReference>
<dbReference type="InterPro" id="IPR036396">
    <property type="entry name" value="Cyt_P450_sf"/>
</dbReference>
<evidence type="ECO:0000256" key="1">
    <source>
        <dbReference type="ARBA" id="ARBA00023033"/>
    </source>
</evidence>
<keyword evidence="2" id="KW-0812">Transmembrane</keyword>
<keyword evidence="2" id="KW-1133">Transmembrane helix</keyword>
<keyword evidence="3" id="KW-1185">Reference proteome</keyword>
<dbReference type="GO" id="GO:0005506">
    <property type="term" value="F:iron ion binding"/>
    <property type="evidence" value="ECO:0007669"/>
    <property type="project" value="InterPro"/>
</dbReference>
<dbReference type="GO" id="GO:0016705">
    <property type="term" value="F:oxidoreductase activity, acting on paired donors, with incorporation or reduction of molecular oxygen"/>
    <property type="evidence" value="ECO:0007669"/>
    <property type="project" value="InterPro"/>
</dbReference>
<evidence type="ECO:0000313" key="4">
    <source>
        <dbReference type="WBParaSite" id="PSU_v2.g9453.t1"/>
    </source>
</evidence>
<dbReference type="Gene3D" id="1.10.630.10">
    <property type="entry name" value="Cytochrome P450"/>
    <property type="match status" value="1"/>
</dbReference>
<dbReference type="GO" id="GO:0020037">
    <property type="term" value="F:heme binding"/>
    <property type="evidence" value="ECO:0007669"/>
    <property type="project" value="InterPro"/>
</dbReference>
<protein>
    <submittedName>
        <fullName evidence="4">Cytochrome P450</fullName>
    </submittedName>
</protein>
<feature type="transmembrane region" description="Helical" evidence="2">
    <location>
        <begin position="6"/>
        <end position="21"/>
    </location>
</feature>
<proteinExistence type="predicted"/>
<dbReference type="SUPFAM" id="SSF48264">
    <property type="entry name" value="Cytochrome P450"/>
    <property type="match status" value="1"/>
</dbReference>
<organism evidence="3 4">
    <name type="scientific">Panagrolaimus superbus</name>
    <dbReference type="NCBI Taxonomy" id="310955"/>
    <lineage>
        <taxon>Eukaryota</taxon>
        <taxon>Metazoa</taxon>
        <taxon>Ecdysozoa</taxon>
        <taxon>Nematoda</taxon>
        <taxon>Chromadorea</taxon>
        <taxon>Rhabditida</taxon>
        <taxon>Tylenchina</taxon>
        <taxon>Panagrolaimomorpha</taxon>
        <taxon>Panagrolaimoidea</taxon>
        <taxon>Panagrolaimidae</taxon>
        <taxon>Panagrolaimus</taxon>
    </lineage>
</organism>
<dbReference type="WBParaSite" id="PSU_v2.g9453.t1">
    <property type="protein sequence ID" value="PSU_v2.g9453.t1"/>
    <property type="gene ID" value="PSU_v2.g9453"/>
</dbReference>
<accession>A0A914ZCM1</accession>
<dbReference type="Proteomes" id="UP000887577">
    <property type="component" value="Unplaced"/>
</dbReference>